<dbReference type="PANTHER" id="PTHR33154:SF15">
    <property type="entry name" value="REGULATORY PROTEIN ARSR"/>
    <property type="match status" value="1"/>
</dbReference>
<feature type="domain" description="HTH arsR-type" evidence="5">
    <location>
        <begin position="26"/>
        <end position="119"/>
    </location>
</feature>
<dbReference type="SUPFAM" id="SSF46785">
    <property type="entry name" value="Winged helix' DNA-binding domain"/>
    <property type="match status" value="1"/>
</dbReference>
<dbReference type="PANTHER" id="PTHR33154">
    <property type="entry name" value="TRANSCRIPTIONAL REGULATOR, ARSR FAMILY"/>
    <property type="match status" value="1"/>
</dbReference>
<dbReference type="Proteomes" id="UP000625527">
    <property type="component" value="Unassembled WGS sequence"/>
</dbReference>
<dbReference type="InterPro" id="IPR001845">
    <property type="entry name" value="HTH_ArsR_DNA-bd_dom"/>
</dbReference>
<dbReference type="InterPro" id="IPR011991">
    <property type="entry name" value="ArsR-like_HTH"/>
</dbReference>
<evidence type="ECO:0000256" key="2">
    <source>
        <dbReference type="ARBA" id="ARBA00023125"/>
    </source>
</evidence>
<proteinExistence type="predicted"/>
<evidence type="ECO:0000256" key="4">
    <source>
        <dbReference type="SAM" id="MobiDB-lite"/>
    </source>
</evidence>
<keyword evidence="7" id="KW-1185">Reference proteome</keyword>
<keyword evidence="3" id="KW-0804">Transcription</keyword>
<sequence length="216" mass="23768">MTGANEQSAPADTPEAPGPPPQLGPGAIRALAHPLRLRILDLLSTRGSLTASKLGEIVGESSGSTSYHLRQLAKHGLVREVEGKGTARERWWERPPGGFSISPLELESPSARAAADVVNYETIRMRNDRSLRFVQRIMAEPEGRALLQDAWRDAVTFNTINRWATPEQVASIVEAWNQFFAEHIDPLDRREGTPDAVPVEIHFDAFPLIDGHGDPL</sequence>
<dbReference type="Pfam" id="PF12840">
    <property type="entry name" value="HTH_20"/>
    <property type="match status" value="1"/>
</dbReference>
<dbReference type="InterPro" id="IPR036390">
    <property type="entry name" value="WH_DNA-bd_sf"/>
</dbReference>
<evidence type="ECO:0000259" key="5">
    <source>
        <dbReference type="SMART" id="SM00418"/>
    </source>
</evidence>
<gene>
    <name evidence="6" type="ORF">IHE71_02105</name>
</gene>
<protein>
    <submittedName>
        <fullName evidence="6">Helix-turn-helix transcriptional regulator</fullName>
    </submittedName>
</protein>
<dbReference type="CDD" id="cd00090">
    <property type="entry name" value="HTH_ARSR"/>
    <property type="match status" value="1"/>
</dbReference>
<keyword evidence="1" id="KW-0805">Transcription regulation</keyword>
<dbReference type="InterPro" id="IPR051081">
    <property type="entry name" value="HTH_MetalResp_TranReg"/>
</dbReference>
<dbReference type="RefSeq" id="WP_192861070.1">
    <property type="nucleotide sequence ID" value="NZ_JADAQT010000026.1"/>
</dbReference>
<reference evidence="6 7" key="1">
    <citation type="submission" date="2020-10" db="EMBL/GenBank/DDBJ databases">
        <title>Myceligenerans pegani sp. nov., an endophytic actinomycete isolated from Peganum harmala L. in Xinjiang, China.</title>
        <authorList>
            <person name="Xin L."/>
        </authorList>
    </citation>
    <scope>NUCLEOTIDE SEQUENCE [LARGE SCALE GENOMIC DNA]</scope>
    <source>
        <strain evidence="6 7">TRM65318</strain>
    </source>
</reference>
<comment type="caution">
    <text evidence="6">The sequence shown here is derived from an EMBL/GenBank/DDBJ whole genome shotgun (WGS) entry which is preliminary data.</text>
</comment>
<evidence type="ECO:0000313" key="7">
    <source>
        <dbReference type="Proteomes" id="UP000625527"/>
    </source>
</evidence>
<keyword evidence="2" id="KW-0238">DNA-binding</keyword>
<dbReference type="InterPro" id="IPR036388">
    <property type="entry name" value="WH-like_DNA-bd_sf"/>
</dbReference>
<dbReference type="Gene3D" id="1.10.10.10">
    <property type="entry name" value="Winged helix-like DNA-binding domain superfamily/Winged helix DNA-binding domain"/>
    <property type="match status" value="1"/>
</dbReference>
<dbReference type="EMBL" id="JADAQT010000026">
    <property type="protein sequence ID" value="MBE1874497.1"/>
    <property type="molecule type" value="Genomic_DNA"/>
</dbReference>
<dbReference type="SMART" id="SM00418">
    <property type="entry name" value="HTH_ARSR"/>
    <property type="match status" value="1"/>
</dbReference>
<evidence type="ECO:0000256" key="1">
    <source>
        <dbReference type="ARBA" id="ARBA00023015"/>
    </source>
</evidence>
<accession>A0ABR9MT00</accession>
<evidence type="ECO:0000313" key="6">
    <source>
        <dbReference type="EMBL" id="MBE1874497.1"/>
    </source>
</evidence>
<organism evidence="6 7">
    <name type="scientific">Myceligenerans pegani</name>
    <dbReference type="NCBI Taxonomy" id="2776917"/>
    <lineage>
        <taxon>Bacteria</taxon>
        <taxon>Bacillati</taxon>
        <taxon>Actinomycetota</taxon>
        <taxon>Actinomycetes</taxon>
        <taxon>Micrococcales</taxon>
        <taxon>Promicromonosporaceae</taxon>
        <taxon>Myceligenerans</taxon>
    </lineage>
</organism>
<feature type="region of interest" description="Disordered" evidence="4">
    <location>
        <begin position="1"/>
        <end position="27"/>
    </location>
</feature>
<evidence type="ECO:0000256" key="3">
    <source>
        <dbReference type="ARBA" id="ARBA00023163"/>
    </source>
</evidence>
<name>A0ABR9MT00_9MICO</name>